<organism evidence="2 3">
    <name type="scientific">Cellulomonas terrae</name>
    <dbReference type="NCBI Taxonomy" id="311234"/>
    <lineage>
        <taxon>Bacteria</taxon>
        <taxon>Bacillati</taxon>
        <taxon>Actinomycetota</taxon>
        <taxon>Actinomycetes</taxon>
        <taxon>Micrococcales</taxon>
        <taxon>Cellulomonadaceae</taxon>
        <taxon>Cellulomonas</taxon>
    </lineage>
</organism>
<comment type="caution">
    <text evidence="2">The sequence shown here is derived from an EMBL/GenBank/DDBJ whole genome shotgun (WGS) entry which is preliminary data.</text>
</comment>
<dbReference type="InterPro" id="IPR043739">
    <property type="entry name" value="DUF5684"/>
</dbReference>
<feature type="transmembrane region" description="Helical" evidence="1">
    <location>
        <begin position="42"/>
        <end position="60"/>
    </location>
</feature>
<feature type="transmembrane region" description="Helical" evidence="1">
    <location>
        <begin position="91"/>
        <end position="111"/>
    </location>
</feature>
<keyword evidence="1" id="KW-0812">Transmembrane</keyword>
<evidence type="ECO:0000313" key="2">
    <source>
        <dbReference type="EMBL" id="GEL98444.1"/>
    </source>
</evidence>
<gene>
    <name evidence="2" type="ORF">CTE05_19910</name>
</gene>
<dbReference type="Proteomes" id="UP000321049">
    <property type="component" value="Unassembled WGS sequence"/>
</dbReference>
<sequence>MRRVAKRVTTAVVYRYCPRMITTLATEVANTTAAAGAGAGSLVGGLIGYLLVAFALVGVFKKADEPVWQAFVPIWNTIVLIKVAGKPMWWIVLLLIPIVNIVILVLIYHGLSTSFGHGAGFTAGLFFLSIIFLYILGYDSNPYRGAQDRAPAGYATA</sequence>
<evidence type="ECO:0008006" key="4">
    <source>
        <dbReference type="Google" id="ProtNLM"/>
    </source>
</evidence>
<feature type="transmembrane region" description="Helical" evidence="1">
    <location>
        <begin position="66"/>
        <end position="84"/>
    </location>
</feature>
<feature type="transmembrane region" description="Helical" evidence="1">
    <location>
        <begin position="117"/>
        <end position="136"/>
    </location>
</feature>
<protein>
    <recommendedName>
        <fullName evidence="4">Signal peptidase I</fullName>
    </recommendedName>
</protein>
<keyword evidence="3" id="KW-1185">Reference proteome</keyword>
<keyword evidence="1" id="KW-0472">Membrane</keyword>
<evidence type="ECO:0000256" key="1">
    <source>
        <dbReference type="SAM" id="Phobius"/>
    </source>
</evidence>
<evidence type="ECO:0000313" key="3">
    <source>
        <dbReference type="Proteomes" id="UP000321049"/>
    </source>
</evidence>
<proteinExistence type="predicted"/>
<name>A0A511JKH6_9CELL</name>
<dbReference type="EMBL" id="BJWH01000009">
    <property type="protein sequence ID" value="GEL98444.1"/>
    <property type="molecule type" value="Genomic_DNA"/>
</dbReference>
<accession>A0A511JKH6</accession>
<keyword evidence="1" id="KW-1133">Transmembrane helix</keyword>
<dbReference type="AlphaFoldDB" id="A0A511JKH6"/>
<reference evidence="2 3" key="1">
    <citation type="submission" date="2019-07" db="EMBL/GenBank/DDBJ databases">
        <title>Whole genome shotgun sequence of Cellulomonas terrae NBRC 100819.</title>
        <authorList>
            <person name="Hosoyama A."/>
            <person name="Uohara A."/>
            <person name="Ohji S."/>
            <person name="Ichikawa N."/>
        </authorList>
    </citation>
    <scope>NUCLEOTIDE SEQUENCE [LARGE SCALE GENOMIC DNA]</scope>
    <source>
        <strain evidence="2 3">NBRC 100819</strain>
    </source>
</reference>
<dbReference type="Pfam" id="PF18936">
    <property type="entry name" value="DUF5684"/>
    <property type="match status" value="1"/>
</dbReference>